<evidence type="ECO:0000256" key="1">
    <source>
        <dbReference type="ARBA" id="ARBA00001957"/>
    </source>
</evidence>
<evidence type="ECO:0000259" key="6">
    <source>
        <dbReference type="PROSITE" id="PS50075"/>
    </source>
</evidence>
<sequence>MSNEFAVPVVHQMFARQARRTPDARAVFSDDTTLTYAELDRRANRLAHHLLGLGAGRGDLVGLRVRRSVDSVVAMLAVLKTGAAYVPLEDGLPDDRLTVMAAECAVPLVVVGGGLRWTLTPAPVVRVDDPAIAVAPDTDPGVEVSPDDLCYVPYTSGSTGRPKGTLVCHRNVPGFFAGDGYADWGPGAVAVHHSAQSWDGHVLDVYPALLSGGALAVYQGDATDPVAVVRWAAARGATVLWLTAAAFNAVVNVDPALLTGVRYLMAGGESLSVPHVAAAAAALPGTRIVNGYGPSECTVFSCVREIEPADLTAAAIPIGRAVGDRVVSVVDERGDAVPAGTVGELCVGGDAVSRGYLGRPAMTAERFVPDPGGPPGARRYRTGDHVRRRPDGALEFVGRTDGQVKIRGMRVELDEVAAAMRARPGVVDAAAVVRERAPGDPVLVGYLVMEPGADHDADHDEELRTSLGAALPAAMVPTAFVRLAALPLTRNGKLDRAALPEPAGPGADVRYEAPVGATEAFLASTWQEVLAVPRVGRGHDFFRLGGHSLAATQVVSRIRGRWGVELRVRDVYDAPRLADLAAVTDRAVTAGAAAPTAIGRAARATRTRATRTDTTQDSGRAQC</sequence>
<keyword evidence="4" id="KW-0597">Phosphoprotein</keyword>
<dbReference type="Pfam" id="PF00501">
    <property type="entry name" value="AMP-binding"/>
    <property type="match status" value="1"/>
</dbReference>
<dbReference type="GO" id="GO:0031177">
    <property type="term" value="F:phosphopantetheine binding"/>
    <property type="evidence" value="ECO:0007669"/>
    <property type="project" value="InterPro"/>
</dbReference>
<dbReference type="PROSITE" id="PS00012">
    <property type="entry name" value="PHOSPHOPANTETHEINE"/>
    <property type="match status" value="1"/>
</dbReference>
<accession>A0A1H9WMV5</accession>
<dbReference type="InterPro" id="IPR006162">
    <property type="entry name" value="Ppantetheine_attach_site"/>
</dbReference>
<evidence type="ECO:0000256" key="3">
    <source>
        <dbReference type="ARBA" id="ARBA00022450"/>
    </source>
</evidence>
<evidence type="ECO:0000256" key="4">
    <source>
        <dbReference type="ARBA" id="ARBA00022553"/>
    </source>
</evidence>
<feature type="region of interest" description="Disordered" evidence="5">
    <location>
        <begin position="599"/>
        <end position="623"/>
    </location>
</feature>
<dbReference type="InterPro" id="IPR020845">
    <property type="entry name" value="AMP-binding_CS"/>
</dbReference>
<comment type="similarity">
    <text evidence="2">Belongs to the ATP-dependent AMP-binding enzyme family.</text>
</comment>
<dbReference type="InterPro" id="IPR025110">
    <property type="entry name" value="AMP-bd_C"/>
</dbReference>
<dbReference type="GO" id="GO:0047527">
    <property type="term" value="F:2,3-dihydroxybenzoate-serine ligase activity"/>
    <property type="evidence" value="ECO:0007669"/>
    <property type="project" value="TreeGrafter"/>
</dbReference>
<dbReference type="FunFam" id="1.10.1200.10:FF:000005">
    <property type="entry name" value="Nonribosomal peptide synthetase 1"/>
    <property type="match status" value="1"/>
</dbReference>
<dbReference type="PROSITE" id="PS00455">
    <property type="entry name" value="AMP_BINDING"/>
    <property type="match status" value="1"/>
</dbReference>
<dbReference type="STRING" id="402600.SAMN05216188_13722"/>
<comment type="cofactor">
    <cofactor evidence="1">
        <name>pantetheine 4'-phosphate</name>
        <dbReference type="ChEBI" id="CHEBI:47942"/>
    </cofactor>
</comment>
<dbReference type="SUPFAM" id="SSF56801">
    <property type="entry name" value="Acetyl-CoA synthetase-like"/>
    <property type="match status" value="1"/>
</dbReference>
<dbReference type="GO" id="GO:0009239">
    <property type="term" value="P:enterobactin biosynthetic process"/>
    <property type="evidence" value="ECO:0007669"/>
    <property type="project" value="TreeGrafter"/>
</dbReference>
<dbReference type="OrthoDB" id="3243414at2"/>
<dbReference type="Gene3D" id="3.30.300.30">
    <property type="match status" value="1"/>
</dbReference>
<dbReference type="EMBL" id="FOFR01000037">
    <property type="protein sequence ID" value="SES35099.1"/>
    <property type="molecule type" value="Genomic_DNA"/>
</dbReference>
<dbReference type="PANTHER" id="PTHR45527:SF1">
    <property type="entry name" value="FATTY ACID SYNTHASE"/>
    <property type="match status" value="1"/>
</dbReference>
<dbReference type="Pfam" id="PF13193">
    <property type="entry name" value="AMP-binding_C"/>
    <property type="match status" value="1"/>
</dbReference>
<proteinExistence type="inferred from homology"/>
<evidence type="ECO:0000313" key="8">
    <source>
        <dbReference type="Proteomes" id="UP000199352"/>
    </source>
</evidence>
<dbReference type="Gene3D" id="1.10.1200.10">
    <property type="entry name" value="ACP-like"/>
    <property type="match status" value="1"/>
</dbReference>
<dbReference type="InterPro" id="IPR045851">
    <property type="entry name" value="AMP-bd_C_sf"/>
</dbReference>
<dbReference type="GO" id="GO:0005829">
    <property type="term" value="C:cytosol"/>
    <property type="evidence" value="ECO:0007669"/>
    <property type="project" value="TreeGrafter"/>
</dbReference>
<dbReference type="RefSeq" id="WP_089962108.1">
    <property type="nucleotide sequence ID" value="NZ_FOFR01000037.1"/>
</dbReference>
<keyword evidence="8" id="KW-1185">Reference proteome</keyword>
<dbReference type="Proteomes" id="UP000199352">
    <property type="component" value="Unassembled WGS sequence"/>
</dbReference>
<dbReference type="InterPro" id="IPR000873">
    <property type="entry name" value="AMP-dep_synth/lig_dom"/>
</dbReference>
<evidence type="ECO:0000256" key="5">
    <source>
        <dbReference type="SAM" id="MobiDB-lite"/>
    </source>
</evidence>
<dbReference type="InterPro" id="IPR020806">
    <property type="entry name" value="PKS_PP-bd"/>
</dbReference>
<dbReference type="InterPro" id="IPR010071">
    <property type="entry name" value="AA_adenyl_dom"/>
</dbReference>
<dbReference type="NCBIfam" id="TIGR01733">
    <property type="entry name" value="AA-adenyl-dom"/>
    <property type="match status" value="1"/>
</dbReference>
<dbReference type="SUPFAM" id="SSF47336">
    <property type="entry name" value="ACP-like"/>
    <property type="match status" value="1"/>
</dbReference>
<dbReference type="InterPro" id="IPR036736">
    <property type="entry name" value="ACP-like_sf"/>
</dbReference>
<name>A0A1H9WMV5_9PSEU</name>
<feature type="domain" description="Carrier" evidence="6">
    <location>
        <begin position="513"/>
        <end position="588"/>
    </location>
</feature>
<evidence type="ECO:0000313" key="7">
    <source>
        <dbReference type="EMBL" id="SES35099.1"/>
    </source>
</evidence>
<dbReference type="SMART" id="SM00823">
    <property type="entry name" value="PKS_PP"/>
    <property type="match status" value="1"/>
</dbReference>
<gene>
    <name evidence="7" type="ORF">SAMN05216188_13722</name>
</gene>
<dbReference type="Pfam" id="PF00550">
    <property type="entry name" value="PP-binding"/>
    <property type="match status" value="1"/>
</dbReference>
<protein>
    <submittedName>
        <fullName evidence="7">Amino acid adenylation domain-containing protein</fullName>
    </submittedName>
</protein>
<dbReference type="InterPro" id="IPR009081">
    <property type="entry name" value="PP-bd_ACP"/>
</dbReference>
<feature type="region of interest" description="Disordered" evidence="5">
    <location>
        <begin position="364"/>
        <end position="383"/>
    </location>
</feature>
<dbReference type="GO" id="GO:0009366">
    <property type="term" value="C:enterobactin synthetase complex"/>
    <property type="evidence" value="ECO:0007669"/>
    <property type="project" value="TreeGrafter"/>
</dbReference>
<organism evidence="7 8">
    <name type="scientific">Lentzea xinjiangensis</name>
    <dbReference type="NCBI Taxonomy" id="402600"/>
    <lineage>
        <taxon>Bacteria</taxon>
        <taxon>Bacillati</taxon>
        <taxon>Actinomycetota</taxon>
        <taxon>Actinomycetes</taxon>
        <taxon>Pseudonocardiales</taxon>
        <taxon>Pseudonocardiaceae</taxon>
        <taxon>Lentzea</taxon>
    </lineage>
</organism>
<dbReference type="Gene3D" id="2.30.38.10">
    <property type="entry name" value="Luciferase, Domain 3"/>
    <property type="match status" value="1"/>
</dbReference>
<dbReference type="PROSITE" id="PS50075">
    <property type="entry name" value="CARRIER"/>
    <property type="match status" value="1"/>
</dbReference>
<dbReference type="PANTHER" id="PTHR45527">
    <property type="entry name" value="NONRIBOSOMAL PEPTIDE SYNTHETASE"/>
    <property type="match status" value="1"/>
</dbReference>
<dbReference type="Gene3D" id="3.40.50.980">
    <property type="match status" value="2"/>
</dbReference>
<dbReference type="FunFam" id="3.30.300.30:FF:000010">
    <property type="entry name" value="Enterobactin synthetase component F"/>
    <property type="match status" value="1"/>
</dbReference>
<reference evidence="8" key="1">
    <citation type="submission" date="2016-10" db="EMBL/GenBank/DDBJ databases">
        <authorList>
            <person name="Varghese N."/>
            <person name="Submissions S."/>
        </authorList>
    </citation>
    <scope>NUCLEOTIDE SEQUENCE [LARGE SCALE GENOMIC DNA]</scope>
    <source>
        <strain evidence="8">CGMCC 4.3525</strain>
    </source>
</reference>
<dbReference type="FunFam" id="3.40.50.980:FF:000001">
    <property type="entry name" value="Non-ribosomal peptide synthetase"/>
    <property type="match status" value="1"/>
</dbReference>
<evidence type="ECO:0000256" key="2">
    <source>
        <dbReference type="ARBA" id="ARBA00006432"/>
    </source>
</evidence>
<dbReference type="AlphaFoldDB" id="A0A1H9WMV5"/>
<keyword evidence="3" id="KW-0596">Phosphopantetheine</keyword>
<dbReference type="GO" id="GO:0043041">
    <property type="term" value="P:amino acid activation for nonribosomal peptide biosynthetic process"/>
    <property type="evidence" value="ECO:0007669"/>
    <property type="project" value="TreeGrafter"/>
</dbReference>